<feature type="transmembrane region" description="Helical" evidence="6">
    <location>
        <begin position="137"/>
        <end position="160"/>
    </location>
</feature>
<dbReference type="Pfam" id="PF09335">
    <property type="entry name" value="VTT_dom"/>
    <property type="match status" value="1"/>
</dbReference>
<evidence type="ECO:0000256" key="5">
    <source>
        <dbReference type="ARBA" id="ARBA00023136"/>
    </source>
</evidence>
<dbReference type="PANTHER" id="PTHR42709">
    <property type="entry name" value="ALKALINE PHOSPHATASE LIKE PROTEIN"/>
    <property type="match status" value="1"/>
</dbReference>
<feature type="transmembrane region" description="Helical" evidence="6">
    <location>
        <begin position="172"/>
        <end position="194"/>
    </location>
</feature>
<protein>
    <submittedName>
        <fullName evidence="8">Membrane protein DedA with SNARE-associated domain</fullName>
    </submittedName>
</protein>
<feature type="transmembrane region" description="Helical" evidence="6">
    <location>
        <begin position="12"/>
        <end position="30"/>
    </location>
</feature>
<evidence type="ECO:0000256" key="1">
    <source>
        <dbReference type="ARBA" id="ARBA00004651"/>
    </source>
</evidence>
<evidence type="ECO:0000256" key="2">
    <source>
        <dbReference type="ARBA" id="ARBA00022475"/>
    </source>
</evidence>
<feature type="domain" description="VTT" evidence="7">
    <location>
        <begin position="30"/>
        <end position="160"/>
    </location>
</feature>
<dbReference type="InterPro" id="IPR032816">
    <property type="entry name" value="VTT_dom"/>
</dbReference>
<evidence type="ECO:0000256" key="6">
    <source>
        <dbReference type="SAM" id="Phobius"/>
    </source>
</evidence>
<sequence>MSDWIVNLIEQSGYLGVAFLMFLETVFPPIPSEVIMSVAGLQAAKGNLSLPIVIAAGTAGAMLGNYFWYLAARVIGIDRFKPLIDRWGRWLTIDWYEVERAEKLFGKYGSAFVFFGRMLPTMRSLISIPAGLLRMRLWTFVLWSTIGTAGWTAVLATAGWVLGRNFHRVDDYVGPVSMAVIIVIIAAYVWRVIFWRPRK</sequence>
<comment type="subcellular location">
    <subcellularLocation>
        <location evidence="1">Cell membrane</location>
        <topology evidence="1">Multi-pass membrane protein</topology>
    </subcellularLocation>
</comment>
<evidence type="ECO:0000259" key="7">
    <source>
        <dbReference type="Pfam" id="PF09335"/>
    </source>
</evidence>
<keyword evidence="9" id="KW-1185">Reference proteome</keyword>
<organism evidence="8 9">
    <name type="scientific">Sphingobium boeckii</name>
    <dbReference type="NCBI Taxonomy" id="1082345"/>
    <lineage>
        <taxon>Bacteria</taxon>
        <taxon>Pseudomonadati</taxon>
        <taxon>Pseudomonadota</taxon>
        <taxon>Alphaproteobacteria</taxon>
        <taxon>Sphingomonadales</taxon>
        <taxon>Sphingomonadaceae</taxon>
        <taxon>Sphingobium</taxon>
    </lineage>
</organism>
<keyword evidence="2" id="KW-1003">Cell membrane</keyword>
<dbReference type="GO" id="GO:0005886">
    <property type="term" value="C:plasma membrane"/>
    <property type="evidence" value="ECO:0007669"/>
    <property type="project" value="UniProtKB-SubCell"/>
</dbReference>
<gene>
    <name evidence="8" type="ORF">FHS49_003010</name>
</gene>
<keyword evidence="4 6" id="KW-1133">Transmembrane helix</keyword>
<dbReference type="Proteomes" id="UP000549617">
    <property type="component" value="Unassembled WGS sequence"/>
</dbReference>
<comment type="caution">
    <text evidence="8">The sequence shown here is derived from an EMBL/GenBank/DDBJ whole genome shotgun (WGS) entry which is preliminary data.</text>
</comment>
<dbReference type="RefSeq" id="WP_184020013.1">
    <property type="nucleotide sequence ID" value="NZ_JACIJC010000005.1"/>
</dbReference>
<proteinExistence type="predicted"/>
<evidence type="ECO:0000256" key="4">
    <source>
        <dbReference type="ARBA" id="ARBA00022989"/>
    </source>
</evidence>
<name>A0A7W9AK76_9SPHN</name>
<evidence type="ECO:0000313" key="8">
    <source>
        <dbReference type="EMBL" id="MBB5686982.1"/>
    </source>
</evidence>
<feature type="transmembrane region" description="Helical" evidence="6">
    <location>
        <begin position="50"/>
        <end position="71"/>
    </location>
</feature>
<reference evidence="8 9" key="1">
    <citation type="submission" date="2020-08" db="EMBL/GenBank/DDBJ databases">
        <title>Genomic Encyclopedia of Type Strains, Phase IV (KMG-IV): sequencing the most valuable type-strain genomes for metagenomic binning, comparative biology and taxonomic classification.</title>
        <authorList>
            <person name="Goeker M."/>
        </authorList>
    </citation>
    <scope>NUCLEOTIDE SEQUENCE [LARGE SCALE GENOMIC DNA]</scope>
    <source>
        <strain evidence="8 9">DSM 25079</strain>
    </source>
</reference>
<accession>A0A7W9AK76</accession>
<dbReference type="AlphaFoldDB" id="A0A7W9AK76"/>
<dbReference type="PANTHER" id="PTHR42709:SF6">
    <property type="entry name" value="UNDECAPRENYL PHOSPHATE TRANSPORTER A"/>
    <property type="match status" value="1"/>
</dbReference>
<dbReference type="EMBL" id="JACIJC010000005">
    <property type="protein sequence ID" value="MBB5686982.1"/>
    <property type="molecule type" value="Genomic_DNA"/>
</dbReference>
<keyword evidence="3 6" id="KW-0812">Transmembrane</keyword>
<evidence type="ECO:0000256" key="3">
    <source>
        <dbReference type="ARBA" id="ARBA00022692"/>
    </source>
</evidence>
<dbReference type="InterPro" id="IPR051311">
    <property type="entry name" value="DedA_domain"/>
</dbReference>
<evidence type="ECO:0000313" key="9">
    <source>
        <dbReference type="Proteomes" id="UP000549617"/>
    </source>
</evidence>
<keyword evidence="5 6" id="KW-0472">Membrane</keyword>